<evidence type="ECO:0000256" key="5">
    <source>
        <dbReference type="ARBA" id="ARBA00022801"/>
    </source>
</evidence>
<dbReference type="AlphaFoldDB" id="A0ABD3WUR6"/>
<comment type="similarity">
    <text evidence="2">Belongs to the peptidase C26 family.</text>
</comment>
<dbReference type="PANTHER" id="PTHR11315">
    <property type="entry name" value="PROTEASE FAMILY C26 GAMMA-GLUTAMYL HYDROLASE"/>
    <property type="match status" value="1"/>
</dbReference>
<dbReference type="InterPro" id="IPR015527">
    <property type="entry name" value="Pept_C26_g-glut_hydrolase"/>
</dbReference>
<dbReference type="EC" id="3.4.19.9" evidence="7"/>
<evidence type="ECO:0000256" key="2">
    <source>
        <dbReference type="ARBA" id="ARBA00011083"/>
    </source>
</evidence>
<reference evidence="9 10" key="1">
    <citation type="submission" date="2024-11" db="EMBL/GenBank/DDBJ databases">
        <title>Chromosome-level genome assembly of the freshwater bivalve Anodonta woodiana.</title>
        <authorList>
            <person name="Chen X."/>
        </authorList>
    </citation>
    <scope>NUCLEOTIDE SEQUENCE [LARGE SCALE GENOMIC DNA]</scope>
    <source>
        <strain evidence="9">MN2024</strain>
        <tissue evidence="9">Gills</tissue>
    </source>
</reference>
<accession>A0ABD3WUR6</accession>
<keyword evidence="4 8" id="KW-0732">Signal</keyword>
<comment type="caution">
    <text evidence="9">The sequence shown here is derived from an EMBL/GenBank/DDBJ whole genome shotgun (WGS) entry which is preliminary data.</text>
</comment>
<feature type="active site" evidence="7">
    <location>
        <position position="235"/>
    </location>
</feature>
<name>A0ABD3WUR6_SINWO</name>
<dbReference type="PANTHER" id="PTHR11315:SF0">
    <property type="entry name" value="FOLATE GAMMA-GLUTAMYL HYDROLASE"/>
    <property type="match status" value="1"/>
</dbReference>
<feature type="active site" description="Proton donor" evidence="6">
    <location>
        <position position="235"/>
    </location>
</feature>
<evidence type="ECO:0000256" key="7">
    <source>
        <dbReference type="PROSITE-ProRule" id="PRU00607"/>
    </source>
</evidence>
<dbReference type="Proteomes" id="UP001634394">
    <property type="component" value="Unassembled WGS sequence"/>
</dbReference>
<keyword evidence="3" id="KW-0964">Secreted</keyword>
<organism evidence="9 10">
    <name type="scientific">Sinanodonta woodiana</name>
    <name type="common">Chinese pond mussel</name>
    <name type="synonym">Anodonta woodiana</name>
    <dbReference type="NCBI Taxonomy" id="1069815"/>
    <lineage>
        <taxon>Eukaryota</taxon>
        <taxon>Metazoa</taxon>
        <taxon>Spiralia</taxon>
        <taxon>Lophotrochozoa</taxon>
        <taxon>Mollusca</taxon>
        <taxon>Bivalvia</taxon>
        <taxon>Autobranchia</taxon>
        <taxon>Heteroconchia</taxon>
        <taxon>Palaeoheterodonta</taxon>
        <taxon>Unionida</taxon>
        <taxon>Unionoidea</taxon>
        <taxon>Unionidae</taxon>
        <taxon>Unioninae</taxon>
        <taxon>Sinanodonta</taxon>
    </lineage>
</organism>
<dbReference type="Pfam" id="PF07722">
    <property type="entry name" value="Peptidase_C26"/>
    <property type="match status" value="1"/>
</dbReference>
<evidence type="ECO:0000256" key="6">
    <source>
        <dbReference type="PIRSR" id="PIRSR615527-1"/>
    </source>
</evidence>
<protein>
    <recommendedName>
        <fullName evidence="7">folate gamma-glutamyl hydrolase</fullName>
        <ecNumber evidence="7">3.4.19.9</ecNumber>
    </recommendedName>
</protein>
<gene>
    <name evidence="9" type="ORF">ACJMK2_035377</name>
</gene>
<dbReference type="GO" id="GO:0034722">
    <property type="term" value="F:gamma-glutamyl-peptidase activity"/>
    <property type="evidence" value="ECO:0007669"/>
    <property type="project" value="UniProtKB-UniRule"/>
</dbReference>
<dbReference type="EMBL" id="JBJQND010000005">
    <property type="protein sequence ID" value="KAL3877712.1"/>
    <property type="molecule type" value="Genomic_DNA"/>
</dbReference>
<dbReference type="FunFam" id="3.40.50.880:FF:000024">
    <property type="entry name" value="Folate gamma-glutamyl hydrolase"/>
    <property type="match status" value="1"/>
</dbReference>
<dbReference type="InterPro" id="IPR029062">
    <property type="entry name" value="Class_I_gatase-like"/>
</dbReference>
<evidence type="ECO:0000256" key="3">
    <source>
        <dbReference type="ARBA" id="ARBA00022525"/>
    </source>
</evidence>
<dbReference type="SUPFAM" id="SSF52317">
    <property type="entry name" value="Class I glutamine amidotransferase-like"/>
    <property type="match status" value="1"/>
</dbReference>
<dbReference type="InterPro" id="IPR011697">
    <property type="entry name" value="Peptidase_C26"/>
</dbReference>
<dbReference type="PROSITE" id="PS51273">
    <property type="entry name" value="GATASE_TYPE_1"/>
    <property type="match status" value="1"/>
</dbReference>
<evidence type="ECO:0000256" key="8">
    <source>
        <dbReference type="SAM" id="SignalP"/>
    </source>
</evidence>
<dbReference type="PROSITE" id="PS51275">
    <property type="entry name" value="PEPTIDASE_C26_GGH"/>
    <property type="match status" value="1"/>
</dbReference>
<keyword evidence="5 7" id="KW-0378">Hydrolase</keyword>
<comment type="catalytic activity">
    <reaction evidence="7">
        <text>(6S)-5,6,7,8-tetrahydrofolyl-(gamma-L-Glu)(n) + (n-1) H2O = (6S)-5,6,7,8-tetrahydrofolate + (n-1) L-glutamate</text>
        <dbReference type="Rhea" id="RHEA:56784"/>
        <dbReference type="Rhea" id="RHEA-COMP:14738"/>
        <dbReference type="ChEBI" id="CHEBI:15377"/>
        <dbReference type="ChEBI" id="CHEBI:29985"/>
        <dbReference type="ChEBI" id="CHEBI:57453"/>
        <dbReference type="ChEBI" id="CHEBI:141005"/>
        <dbReference type="EC" id="3.4.19.9"/>
    </reaction>
</comment>
<sequence length="319" mass="35921">MAFTRLIVCLLGVLLPHHVTTGLNLRPIIGVLAQETGSSTYGDTYIPASYIKYIESAGAQVVPIRVKEPEEYYEKLFNSINGVLFPGGAVDIVTSEYAKAGKLLFLMAVQAHDKGDYFPVWGTCLGFQLLTAITAGQDLLTKFDSINVNWPLNFTQDAQKSHLLGGLPRDIHQYLTKENVTENFHMYGMSPETFNGNPALPKFYTVLSTNLDRNGKVFISTMEAKKYPIFGTQWHPEKNLFNWNPEYDINHDAHAVRVSQYFASFLVSEARKSNHTFPSLKDEANAVIANYQPVYSNDGSFNQIYYFNYTRIGLKSLFP</sequence>
<feature type="signal peptide" evidence="8">
    <location>
        <begin position="1"/>
        <end position="22"/>
    </location>
</feature>
<feature type="chain" id="PRO_5044785289" description="folate gamma-glutamyl hydrolase" evidence="8">
    <location>
        <begin position="23"/>
        <end position="319"/>
    </location>
</feature>
<evidence type="ECO:0000313" key="10">
    <source>
        <dbReference type="Proteomes" id="UP001634394"/>
    </source>
</evidence>
<comment type="subcellular location">
    <subcellularLocation>
        <location evidence="1">Secreted</location>
        <location evidence="1">Extracellular space</location>
    </subcellularLocation>
</comment>
<keyword evidence="10" id="KW-1185">Reference proteome</keyword>
<dbReference type="GO" id="GO:0005576">
    <property type="term" value="C:extracellular region"/>
    <property type="evidence" value="ECO:0007669"/>
    <property type="project" value="UniProtKB-SubCell"/>
</dbReference>
<dbReference type="Gene3D" id="3.40.50.880">
    <property type="match status" value="1"/>
</dbReference>
<evidence type="ECO:0000256" key="1">
    <source>
        <dbReference type="ARBA" id="ARBA00004239"/>
    </source>
</evidence>
<evidence type="ECO:0000256" key="4">
    <source>
        <dbReference type="ARBA" id="ARBA00022729"/>
    </source>
</evidence>
<proteinExistence type="inferred from homology"/>
<feature type="active site" description="Nucleophile" evidence="6 7">
    <location>
        <position position="124"/>
    </location>
</feature>
<evidence type="ECO:0000313" key="9">
    <source>
        <dbReference type="EMBL" id="KAL3877712.1"/>
    </source>
</evidence>